<organism evidence="12 13">
    <name type="scientific">Pseudozyma antarctica (strain T-34)</name>
    <name type="common">Yeast</name>
    <name type="synonym">Candida antarctica</name>
    <dbReference type="NCBI Taxonomy" id="1151754"/>
    <lineage>
        <taxon>Eukaryota</taxon>
        <taxon>Fungi</taxon>
        <taxon>Dikarya</taxon>
        <taxon>Basidiomycota</taxon>
        <taxon>Ustilaginomycotina</taxon>
        <taxon>Ustilaginomycetes</taxon>
        <taxon>Ustilaginales</taxon>
        <taxon>Ustilaginaceae</taxon>
        <taxon>Moesziomyces</taxon>
    </lineage>
</organism>
<keyword evidence="9 11" id="KW-0496">Mitochondrion</keyword>
<keyword evidence="8" id="KW-1133">Transmembrane helix</keyword>
<dbReference type="OrthoDB" id="6683853at2759"/>
<keyword evidence="5" id="KW-0812">Transmembrane</keyword>
<keyword evidence="10" id="KW-0472">Membrane</keyword>
<proteinExistence type="inferred from homology"/>
<protein>
    <recommendedName>
        <fullName evidence="11">Cytochrome b-c1 complex subunit 8</fullName>
    </recommendedName>
    <alternativeName>
        <fullName evidence="11">Complex III subunit 8</fullName>
    </alternativeName>
</protein>
<evidence type="ECO:0000256" key="3">
    <source>
        <dbReference type="ARBA" id="ARBA00022448"/>
    </source>
</evidence>
<evidence type="ECO:0000256" key="9">
    <source>
        <dbReference type="ARBA" id="ARBA00023128"/>
    </source>
</evidence>
<dbReference type="Gene3D" id="1.20.5.210">
    <property type="entry name" value="Cytochrome b-c1 complex subunit 8"/>
    <property type="match status" value="1"/>
</dbReference>
<reference evidence="13" key="1">
    <citation type="journal article" date="2013" name="Genome Announc.">
        <title>Genome sequence of the basidiomycetous yeast Pseudozyma antarctica T-34, a producer of the glycolipid biosurfactants mannosylerythritol lipids.</title>
        <authorList>
            <person name="Morita T."/>
            <person name="Koike H."/>
            <person name="Koyama Y."/>
            <person name="Hagiwara H."/>
            <person name="Ito E."/>
            <person name="Fukuoka T."/>
            <person name="Imura T."/>
            <person name="Machida M."/>
            <person name="Kitamoto D."/>
        </authorList>
    </citation>
    <scope>NUCLEOTIDE SEQUENCE [LARGE SCALE GENOMIC DNA]</scope>
    <source>
        <strain evidence="13">T-34</strain>
    </source>
</reference>
<dbReference type="EMBL" id="DF196779">
    <property type="protein sequence ID" value="GAC74841.1"/>
    <property type="molecule type" value="Genomic_DNA"/>
</dbReference>
<comment type="function">
    <text evidence="11">Component of the ubiquinol-cytochrome c oxidoreductase, a multisubunit transmembrane complex that is part of the mitochondrial electron transport chain which drives oxidative phosphorylation. The complex plays an important role in the uptake of multiple carbon sources present in different host niches.</text>
</comment>
<evidence type="ECO:0000313" key="12">
    <source>
        <dbReference type="EMBL" id="GAC74841.1"/>
    </source>
</evidence>
<name>M9LQJ6_PSEA3</name>
<dbReference type="SUPFAM" id="SSF81508">
    <property type="entry name" value="Ubiquinone-binding protein QP-C of cytochrome bc1 complex (Ubiquinol-cytochrome c reductase)"/>
    <property type="match status" value="1"/>
</dbReference>
<sequence>MLASSSTEACQLKQAILASVSSRNEGMRSQLSAQMASRDTLATMQRLLEHGAVHASPRPPILLAGRREDPSIAHTSERTIEAAAAMLDTVACPSHGLDMNDGDLDLVSGIHTTLSTIDTIHLSRQHILATMRASQVSFSGMPTGKKYMGWWGDMGGPAQRGIVQYSVSPFQQNAMRGALHSYIFYGFKRIMQQAPYFAVPFAAGKPLFPHLPLGSGPHADMNLLKGYGLIAWAKSKNAYYNSKAGHAELAHDE</sequence>
<accession>M9LQJ6</accession>
<keyword evidence="3 11" id="KW-0813">Transport</keyword>
<evidence type="ECO:0000256" key="6">
    <source>
        <dbReference type="ARBA" id="ARBA00022792"/>
    </source>
</evidence>
<keyword evidence="7 11" id="KW-0249">Electron transport</keyword>
<keyword evidence="6 11" id="KW-0999">Mitochondrion inner membrane</keyword>
<gene>
    <name evidence="12" type="ORF">PANT_13d00025</name>
</gene>
<dbReference type="InterPro" id="IPR004205">
    <property type="entry name" value="Cyt_bc1_su8"/>
</dbReference>
<evidence type="ECO:0000256" key="5">
    <source>
        <dbReference type="ARBA" id="ARBA00022692"/>
    </source>
</evidence>
<keyword evidence="4 11" id="KW-0679">Respiratory chain</keyword>
<dbReference type="GO" id="GO:0006122">
    <property type="term" value="P:mitochondrial electron transport, ubiquinol to cytochrome c"/>
    <property type="evidence" value="ECO:0007669"/>
    <property type="project" value="UniProtKB-UniRule"/>
</dbReference>
<evidence type="ECO:0000256" key="1">
    <source>
        <dbReference type="ARBA" id="ARBA00004434"/>
    </source>
</evidence>
<dbReference type="Proteomes" id="UP000011976">
    <property type="component" value="Unassembled WGS sequence"/>
</dbReference>
<evidence type="ECO:0000256" key="2">
    <source>
        <dbReference type="ARBA" id="ARBA00007668"/>
    </source>
</evidence>
<dbReference type="AlphaFoldDB" id="M9LQJ6"/>
<dbReference type="PANTHER" id="PTHR12119">
    <property type="entry name" value="UBIQUINOL-CYTOCHROME C REDUCTASE COMPLEX UBIQUINONE-BINDING PROTEIN QP-C"/>
    <property type="match status" value="1"/>
</dbReference>
<comment type="similarity">
    <text evidence="2 11">Belongs to the UQCRQ/QCR8 family.</text>
</comment>
<evidence type="ECO:0000256" key="10">
    <source>
        <dbReference type="ARBA" id="ARBA00023136"/>
    </source>
</evidence>
<evidence type="ECO:0000313" key="13">
    <source>
        <dbReference type="Proteomes" id="UP000011976"/>
    </source>
</evidence>
<comment type="subunit">
    <text evidence="11">Component of the ubiquinol-cytochrome c oxidoreductase (cytochrome b-c1 complex, complex III, CIII), a multisubunit enzyme composed of 3 respiratory subunits cytochrome b, cytochrome c1 and Rieske protein, 2 core protein subunits, and additional low-molecular weight protein subunits. The complex exists as an obligatory dimer and forms supercomplexes (SCs) in the inner mitochondrial membrane with cytochrome c oxidase (complex IV, CIV).</text>
</comment>
<dbReference type="STRING" id="1151754.M9LQJ6"/>
<dbReference type="InterPro" id="IPR036642">
    <property type="entry name" value="Cyt_bc1_su8_sf"/>
</dbReference>
<dbReference type="GO" id="GO:0005743">
    <property type="term" value="C:mitochondrial inner membrane"/>
    <property type="evidence" value="ECO:0007669"/>
    <property type="project" value="UniProtKB-SubCell"/>
</dbReference>
<comment type="subcellular location">
    <subcellularLocation>
        <location evidence="1 11">Mitochondrion inner membrane</location>
        <topology evidence="1 11">Single-pass membrane protein</topology>
    </subcellularLocation>
</comment>
<dbReference type="Pfam" id="PF02939">
    <property type="entry name" value="UcrQ"/>
    <property type="match status" value="1"/>
</dbReference>
<evidence type="ECO:0000256" key="4">
    <source>
        <dbReference type="ARBA" id="ARBA00022660"/>
    </source>
</evidence>
<evidence type="ECO:0000256" key="7">
    <source>
        <dbReference type="ARBA" id="ARBA00022982"/>
    </source>
</evidence>
<dbReference type="GO" id="GO:0045275">
    <property type="term" value="C:respiratory chain complex III"/>
    <property type="evidence" value="ECO:0007669"/>
    <property type="project" value="UniProtKB-UniRule"/>
</dbReference>
<dbReference type="PANTHER" id="PTHR12119:SF2">
    <property type="entry name" value="CYTOCHROME B-C1 COMPLEX SUBUNIT 8"/>
    <property type="match status" value="1"/>
</dbReference>
<evidence type="ECO:0000256" key="11">
    <source>
        <dbReference type="RuleBase" id="RU368118"/>
    </source>
</evidence>
<evidence type="ECO:0000256" key="8">
    <source>
        <dbReference type="ARBA" id="ARBA00022989"/>
    </source>
</evidence>